<proteinExistence type="predicted"/>
<dbReference type="OrthoDB" id="3629408at2"/>
<dbReference type="AlphaFoldDB" id="A0A7Z0WII2"/>
<gene>
    <name evidence="2" type="ORF">BLA60_26510</name>
</gene>
<name>A0A7Z0WII2_9PSEU</name>
<dbReference type="Proteomes" id="UP000185696">
    <property type="component" value="Unassembled WGS sequence"/>
</dbReference>
<evidence type="ECO:0000313" key="3">
    <source>
        <dbReference type="Proteomes" id="UP000185696"/>
    </source>
</evidence>
<organism evidence="2 3">
    <name type="scientific">Actinophytocola xinjiangensis</name>
    <dbReference type="NCBI Taxonomy" id="485602"/>
    <lineage>
        <taxon>Bacteria</taxon>
        <taxon>Bacillati</taxon>
        <taxon>Actinomycetota</taxon>
        <taxon>Actinomycetes</taxon>
        <taxon>Pseudonocardiales</taxon>
        <taxon>Pseudonocardiaceae</taxon>
    </lineage>
</organism>
<evidence type="ECO:0000313" key="2">
    <source>
        <dbReference type="EMBL" id="OLF07486.1"/>
    </source>
</evidence>
<keyword evidence="1" id="KW-0812">Transmembrane</keyword>
<protein>
    <submittedName>
        <fullName evidence="2">Uncharacterized protein</fullName>
    </submittedName>
</protein>
<accession>A0A7Z0WII2</accession>
<dbReference type="RefSeq" id="WP_075135726.1">
    <property type="nucleotide sequence ID" value="NZ_MSIF01000015.1"/>
</dbReference>
<dbReference type="EMBL" id="MSIF01000015">
    <property type="protein sequence ID" value="OLF07486.1"/>
    <property type="molecule type" value="Genomic_DNA"/>
</dbReference>
<keyword evidence="1" id="KW-0472">Membrane</keyword>
<keyword evidence="1" id="KW-1133">Transmembrane helix</keyword>
<feature type="transmembrane region" description="Helical" evidence="1">
    <location>
        <begin position="20"/>
        <end position="44"/>
    </location>
</feature>
<evidence type="ECO:0000256" key="1">
    <source>
        <dbReference type="SAM" id="Phobius"/>
    </source>
</evidence>
<sequence>MSNSVVSWIGWHVGELAGVIVPGVVALTVTPWAAVLSVVVAVSWTVHEVRLARLVPPALAPSRSEEDTPVAGWGGA</sequence>
<keyword evidence="3" id="KW-1185">Reference proteome</keyword>
<reference evidence="2 3" key="1">
    <citation type="submission" date="2016-12" db="EMBL/GenBank/DDBJ databases">
        <title>The draft genome sequence of Actinophytocola xinjiangensis.</title>
        <authorList>
            <person name="Wang W."/>
            <person name="Yuan L."/>
        </authorList>
    </citation>
    <scope>NUCLEOTIDE SEQUENCE [LARGE SCALE GENOMIC DNA]</scope>
    <source>
        <strain evidence="2 3">CGMCC 4.4663</strain>
    </source>
</reference>
<comment type="caution">
    <text evidence="2">The sequence shown here is derived from an EMBL/GenBank/DDBJ whole genome shotgun (WGS) entry which is preliminary data.</text>
</comment>